<sequence>MAENSNFGRPYGHAEKSLSSFEIGMQSLLQELSISELVDFDPENTQATVSDLVQYYGELALYVNVSSEFTYILKDKIYSKNNVSLINETEDDDIIYKRQILARRAILALGDFAPKAFKDPLVQKIVEQELHSNWKHPRDIAKLVFDMFGEKGININLQIDVRRELEKIMSEL</sequence>
<dbReference type="EMBL" id="PCXU01000024">
    <property type="protein sequence ID" value="PIR43429.1"/>
    <property type="molecule type" value="Genomic_DNA"/>
</dbReference>
<organism evidence="1 2">
    <name type="scientific">candidate division WWE3 bacterium CG10_big_fil_rev_8_21_14_0_10_32_10</name>
    <dbReference type="NCBI Taxonomy" id="1975090"/>
    <lineage>
        <taxon>Bacteria</taxon>
        <taxon>Katanobacteria</taxon>
    </lineage>
</organism>
<dbReference type="Proteomes" id="UP000230214">
    <property type="component" value="Unassembled WGS sequence"/>
</dbReference>
<accession>A0A2H0RA75</accession>
<gene>
    <name evidence="1" type="ORF">COV24_02715</name>
</gene>
<evidence type="ECO:0000313" key="1">
    <source>
        <dbReference type="EMBL" id="PIR43429.1"/>
    </source>
</evidence>
<protein>
    <submittedName>
        <fullName evidence="1">Uncharacterized protein</fullName>
    </submittedName>
</protein>
<comment type="caution">
    <text evidence="1">The sequence shown here is derived from an EMBL/GenBank/DDBJ whole genome shotgun (WGS) entry which is preliminary data.</text>
</comment>
<evidence type="ECO:0000313" key="2">
    <source>
        <dbReference type="Proteomes" id="UP000230214"/>
    </source>
</evidence>
<name>A0A2H0RA75_UNCKA</name>
<proteinExistence type="predicted"/>
<dbReference type="AlphaFoldDB" id="A0A2H0RA75"/>
<reference evidence="1 2" key="1">
    <citation type="submission" date="2017-09" db="EMBL/GenBank/DDBJ databases">
        <title>Depth-based differentiation of microbial function through sediment-hosted aquifers and enrichment of novel symbionts in the deep terrestrial subsurface.</title>
        <authorList>
            <person name="Probst A.J."/>
            <person name="Ladd B."/>
            <person name="Jarett J.K."/>
            <person name="Geller-Mcgrath D.E."/>
            <person name="Sieber C.M."/>
            <person name="Emerson J.B."/>
            <person name="Anantharaman K."/>
            <person name="Thomas B.C."/>
            <person name="Malmstrom R."/>
            <person name="Stieglmeier M."/>
            <person name="Klingl A."/>
            <person name="Woyke T."/>
            <person name="Ryan C.M."/>
            <person name="Banfield J.F."/>
        </authorList>
    </citation>
    <scope>NUCLEOTIDE SEQUENCE [LARGE SCALE GENOMIC DNA]</scope>
    <source>
        <strain evidence="1">CG10_big_fil_rev_8_21_14_0_10_32_10</strain>
    </source>
</reference>